<dbReference type="AlphaFoldDB" id="A0AAW5EFX4"/>
<proteinExistence type="predicted"/>
<gene>
    <name evidence="1" type="ORF">MJG50_20615</name>
</gene>
<dbReference type="RefSeq" id="WP_240257663.1">
    <property type="nucleotide sequence ID" value="NZ_JAKTTI010000052.1"/>
</dbReference>
<name>A0AAW5EFX4_9BACI</name>
<comment type="caution">
    <text evidence="1">The sequence shown here is derived from an EMBL/GenBank/DDBJ whole genome shotgun (WGS) entry which is preliminary data.</text>
</comment>
<evidence type="ECO:0000313" key="1">
    <source>
        <dbReference type="EMBL" id="MCH1627744.1"/>
    </source>
</evidence>
<reference evidence="1" key="1">
    <citation type="submission" date="2022-02" db="EMBL/GenBank/DDBJ databases">
        <title>Fredinandcohnia quinoae sp. nov. isolated from Chenopodium quinoa seeds.</title>
        <authorList>
            <person name="Saati-Santamaria Z."/>
            <person name="Flores-Felix J.D."/>
            <person name="Igual J.M."/>
            <person name="Velazquez E."/>
            <person name="Garcia-Fraile P."/>
            <person name="Martinez-Molina E."/>
        </authorList>
    </citation>
    <scope>NUCLEOTIDE SEQUENCE</scope>
    <source>
        <strain evidence="1">SECRCQ15</strain>
    </source>
</reference>
<sequence>MIANSRINSGVESFELEVEITEEFGINPSIKIPLENGGYITAGAEVSEFKKSIFRLVGEFQSV</sequence>
<evidence type="ECO:0000313" key="2">
    <source>
        <dbReference type="Proteomes" id="UP001431131"/>
    </source>
</evidence>
<dbReference type="EMBL" id="JAKTTI010000052">
    <property type="protein sequence ID" value="MCH1627744.1"/>
    <property type="molecule type" value="Genomic_DNA"/>
</dbReference>
<dbReference type="Proteomes" id="UP001431131">
    <property type="component" value="Unassembled WGS sequence"/>
</dbReference>
<protein>
    <submittedName>
        <fullName evidence="1">Uncharacterized protein</fullName>
    </submittedName>
</protein>
<organism evidence="1 2">
    <name type="scientific">Fredinandcohnia quinoae</name>
    <dbReference type="NCBI Taxonomy" id="2918902"/>
    <lineage>
        <taxon>Bacteria</taxon>
        <taxon>Bacillati</taxon>
        <taxon>Bacillota</taxon>
        <taxon>Bacilli</taxon>
        <taxon>Bacillales</taxon>
        <taxon>Bacillaceae</taxon>
        <taxon>Fredinandcohnia</taxon>
    </lineage>
</organism>
<accession>A0AAW5EFX4</accession>
<keyword evidence="2" id="KW-1185">Reference proteome</keyword>